<evidence type="ECO:0000313" key="2">
    <source>
        <dbReference type="Proteomes" id="UP000588586"/>
    </source>
</evidence>
<dbReference type="GO" id="GO:0016410">
    <property type="term" value="F:N-acyltransferase activity"/>
    <property type="evidence" value="ECO:0007669"/>
    <property type="project" value="InterPro"/>
</dbReference>
<dbReference type="Gene3D" id="2.160.10.10">
    <property type="entry name" value="Hexapeptide repeat proteins"/>
    <property type="match status" value="1"/>
</dbReference>
<dbReference type="InterPro" id="IPR007691">
    <property type="entry name" value="LpxD"/>
</dbReference>
<dbReference type="RefSeq" id="WP_171242766.1">
    <property type="nucleotide sequence ID" value="NZ_JABEPQ010000001.1"/>
</dbReference>
<dbReference type="CDD" id="cd03352">
    <property type="entry name" value="LbH_LpxD"/>
    <property type="match status" value="1"/>
</dbReference>
<dbReference type="SUPFAM" id="SSF51161">
    <property type="entry name" value="Trimeric LpxA-like enzymes"/>
    <property type="match status" value="1"/>
</dbReference>
<dbReference type="EMBL" id="JABEPQ010000001">
    <property type="protein sequence ID" value="NNM45782.1"/>
    <property type="molecule type" value="Genomic_DNA"/>
</dbReference>
<accession>A0A849HET9</accession>
<dbReference type="Proteomes" id="UP000588586">
    <property type="component" value="Unassembled WGS sequence"/>
</dbReference>
<dbReference type="InterPro" id="IPR001451">
    <property type="entry name" value="Hexapep"/>
</dbReference>
<dbReference type="Pfam" id="PF00132">
    <property type="entry name" value="Hexapep"/>
    <property type="match status" value="1"/>
</dbReference>
<reference evidence="1 2" key="1">
    <citation type="submission" date="2020-04" db="EMBL/GenBank/DDBJ databases">
        <title>Knoellia sp. isolate from air conditioner.</title>
        <authorList>
            <person name="Chea S."/>
            <person name="Kim D.-U."/>
        </authorList>
    </citation>
    <scope>NUCLEOTIDE SEQUENCE [LARGE SCALE GENOMIC DNA]</scope>
    <source>
        <strain evidence="1 2">DB2414S</strain>
    </source>
</reference>
<dbReference type="GO" id="GO:0009245">
    <property type="term" value="P:lipid A biosynthetic process"/>
    <property type="evidence" value="ECO:0007669"/>
    <property type="project" value="InterPro"/>
</dbReference>
<gene>
    <name evidence="1" type="ORF">HJG52_07155</name>
</gene>
<dbReference type="GO" id="GO:0016020">
    <property type="term" value="C:membrane"/>
    <property type="evidence" value="ECO:0007669"/>
    <property type="project" value="GOC"/>
</dbReference>
<dbReference type="InterPro" id="IPR050179">
    <property type="entry name" value="Trans_hexapeptide_repeat"/>
</dbReference>
<name>A0A849HET9_9MICO</name>
<protein>
    <submittedName>
        <fullName evidence="1">Transferase</fullName>
    </submittedName>
</protein>
<evidence type="ECO:0000313" key="1">
    <source>
        <dbReference type="EMBL" id="NNM45782.1"/>
    </source>
</evidence>
<organism evidence="1 2">
    <name type="scientific">Knoellia koreensis</name>
    <dbReference type="NCBI Taxonomy" id="2730921"/>
    <lineage>
        <taxon>Bacteria</taxon>
        <taxon>Bacillati</taxon>
        <taxon>Actinomycetota</taxon>
        <taxon>Actinomycetes</taxon>
        <taxon>Micrococcales</taxon>
        <taxon>Intrasporangiaceae</taxon>
        <taxon>Knoellia</taxon>
    </lineage>
</organism>
<dbReference type="InterPro" id="IPR011004">
    <property type="entry name" value="Trimer_LpxA-like_sf"/>
</dbReference>
<proteinExistence type="predicted"/>
<dbReference type="PANTHER" id="PTHR43300">
    <property type="entry name" value="ACETYLTRANSFERASE"/>
    <property type="match status" value="1"/>
</dbReference>
<sequence length="295" mass="30842">MHTFGDVARVLGTTSRRPDASILGVSASSSPEPGTLSFIQAESVPFEAVSAFPDTLFLVPNGSEAAQSDNTIEVANPRLAYALVLRDLLVEEHETQIAPTSVVGQGVAIGESVTIGDFCVLEDGVQIGDYVVIGPHSVLRSGVRVGPYTRIGSHASIGGPGFGFEMDESGRPIRIGHRGGVDIGAHVEIGQQVSIAQGTIEPTVIRDHVKIDDCVFIAHNVSIDENSFIIAGAEISGSVRIGRGVWISPEVTVINKVSIGDEALVGIGAVVVRDVEANTIVAGVPAKPRGQRRAE</sequence>
<keyword evidence="1" id="KW-0808">Transferase</keyword>
<keyword evidence="2" id="KW-1185">Reference proteome</keyword>
<dbReference type="AlphaFoldDB" id="A0A849HET9"/>
<comment type="caution">
    <text evidence="1">The sequence shown here is derived from an EMBL/GenBank/DDBJ whole genome shotgun (WGS) entry which is preliminary data.</text>
</comment>